<sequence>MKILKKSEVKRLFSQEKGNIEPSPTPYDFRNRALASERQVISPAL</sequence>
<dbReference type="AlphaFoldDB" id="A0A923RUL0"/>
<evidence type="ECO:0000313" key="1">
    <source>
        <dbReference type="EMBL" id="MBC5724004.1"/>
    </source>
</evidence>
<accession>A0A923RUL0</accession>
<protein>
    <submittedName>
        <fullName evidence="1">Uncharacterized protein</fullName>
    </submittedName>
</protein>
<gene>
    <name evidence="1" type="ORF">H8S45_00750</name>
</gene>
<organism evidence="1 2">
    <name type="scientific">Agathobaculum faecis</name>
    <dbReference type="NCBI Taxonomy" id="2763013"/>
    <lineage>
        <taxon>Bacteria</taxon>
        <taxon>Bacillati</taxon>
        <taxon>Bacillota</taxon>
        <taxon>Clostridia</taxon>
        <taxon>Eubacteriales</taxon>
        <taxon>Butyricicoccaceae</taxon>
        <taxon>Agathobaculum</taxon>
    </lineage>
</organism>
<proteinExistence type="predicted"/>
<reference evidence="1" key="1">
    <citation type="submission" date="2020-08" db="EMBL/GenBank/DDBJ databases">
        <title>Genome public.</title>
        <authorList>
            <person name="Liu C."/>
            <person name="Sun Q."/>
        </authorList>
    </citation>
    <scope>NUCLEOTIDE SEQUENCE</scope>
    <source>
        <strain evidence="1">NSJ-28</strain>
    </source>
</reference>
<dbReference type="EMBL" id="JACOPL010000001">
    <property type="protein sequence ID" value="MBC5724004.1"/>
    <property type="molecule type" value="Genomic_DNA"/>
</dbReference>
<dbReference type="RefSeq" id="WP_162531768.1">
    <property type="nucleotide sequence ID" value="NZ_JACOPL010000001.1"/>
</dbReference>
<comment type="caution">
    <text evidence="1">The sequence shown here is derived from an EMBL/GenBank/DDBJ whole genome shotgun (WGS) entry which is preliminary data.</text>
</comment>
<dbReference type="Proteomes" id="UP000606499">
    <property type="component" value="Unassembled WGS sequence"/>
</dbReference>
<evidence type="ECO:0000313" key="2">
    <source>
        <dbReference type="Proteomes" id="UP000606499"/>
    </source>
</evidence>
<keyword evidence="2" id="KW-1185">Reference proteome</keyword>
<name>A0A923RUL0_9FIRM</name>